<evidence type="ECO:0000256" key="5">
    <source>
        <dbReference type="SAM" id="MobiDB-lite"/>
    </source>
</evidence>
<dbReference type="Pfam" id="PF04234">
    <property type="entry name" value="CopC"/>
    <property type="match status" value="1"/>
</dbReference>
<accession>A0ABT9VX15</accession>
<evidence type="ECO:0000256" key="6">
    <source>
        <dbReference type="SAM" id="Phobius"/>
    </source>
</evidence>
<dbReference type="EMBL" id="JAUSTY010000005">
    <property type="protein sequence ID" value="MDQ0165531.1"/>
    <property type="molecule type" value="Genomic_DNA"/>
</dbReference>
<dbReference type="PANTHER" id="PTHR34820:SF4">
    <property type="entry name" value="INNER MEMBRANE PROTEIN YEBZ"/>
    <property type="match status" value="1"/>
</dbReference>
<evidence type="ECO:0000256" key="2">
    <source>
        <dbReference type="ARBA" id="ARBA00022723"/>
    </source>
</evidence>
<feature type="region of interest" description="Disordered" evidence="5">
    <location>
        <begin position="123"/>
        <end position="173"/>
    </location>
</feature>
<evidence type="ECO:0000256" key="4">
    <source>
        <dbReference type="ARBA" id="ARBA00023008"/>
    </source>
</evidence>
<keyword evidence="6" id="KW-0472">Membrane</keyword>
<feature type="transmembrane region" description="Helical" evidence="6">
    <location>
        <begin position="178"/>
        <end position="198"/>
    </location>
</feature>
<dbReference type="InterPro" id="IPR014756">
    <property type="entry name" value="Ig_E-set"/>
</dbReference>
<evidence type="ECO:0000313" key="8">
    <source>
        <dbReference type="EMBL" id="MDQ0165531.1"/>
    </source>
</evidence>
<proteinExistence type="predicted"/>
<dbReference type="InterPro" id="IPR014755">
    <property type="entry name" value="Cu-Rt/internalin_Ig-like"/>
</dbReference>
<sequence length="203" mass="22521">MLNQLRKIFVLVSLIFFVSFQVGYAHTYLQDSNPADGDVVQEELSEIVLNFETSISELSTFTLSQADGVEVELEITHENDTLTGVATAPLENGEYVVNWDIIGEDGHPIDGDFAFTVDVDAQDQATEEESNEEAATEEEEQGTEDEATTEDEDAEIDVETDIQEPETSLEDETTDRSGFNFIYVGLFVLVVVGLLLALRKKNK</sequence>
<dbReference type="RefSeq" id="WP_307392745.1">
    <property type="nucleotide sequence ID" value="NZ_BAAADK010000011.1"/>
</dbReference>
<dbReference type="Proteomes" id="UP001235840">
    <property type="component" value="Unassembled WGS sequence"/>
</dbReference>
<comment type="subcellular location">
    <subcellularLocation>
        <location evidence="1">Cell envelope</location>
    </subcellularLocation>
</comment>
<gene>
    <name evidence="8" type="ORF">J2S11_001432</name>
</gene>
<evidence type="ECO:0000256" key="1">
    <source>
        <dbReference type="ARBA" id="ARBA00004196"/>
    </source>
</evidence>
<dbReference type="PANTHER" id="PTHR34820">
    <property type="entry name" value="INNER MEMBRANE PROTEIN YEBZ"/>
    <property type="match status" value="1"/>
</dbReference>
<evidence type="ECO:0000313" key="9">
    <source>
        <dbReference type="Proteomes" id="UP001235840"/>
    </source>
</evidence>
<organism evidence="8 9">
    <name type="scientific">Caldalkalibacillus horti</name>
    <dbReference type="NCBI Taxonomy" id="77523"/>
    <lineage>
        <taxon>Bacteria</taxon>
        <taxon>Bacillati</taxon>
        <taxon>Bacillota</taxon>
        <taxon>Bacilli</taxon>
        <taxon>Bacillales</taxon>
        <taxon>Bacillaceae</taxon>
        <taxon>Caldalkalibacillus</taxon>
    </lineage>
</organism>
<evidence type="ECO:0000256" key="3">
    <source>
        <dbReference type="ARBA" id="ARBA00022729"/>
    </source>
</evidence>
<dbReference type="SUPFAM" id="SSF81296">
    <property type="entry name" value="E set domains"/>
    <property type="match status" value="1"/>
</dbReference>
<name>A0ABT9VX15_9BACI</name>
<dbReference type="InterPro" id="IPR032694">
    <property type="entry name" value="CopC/D"/>
</dbReference>
<protein>
    <submittedName>
        <fullName evidence="8">Methionine-rich copper-binding protein CopC</fullName>
    </submittedName>
</protein>
<evidence type="ECO:0000259" key="7">
    <source>
        <dbReference type="Pfam" id="PF04234"/>
    </source>
</evidence>
<feature type="compositionally biased region" description="Acidic residues" evidence="5">
    <location>
        <begin position="125"/>
        <end position="173"/>
    </location>
</feature>
<keyword evidence="2" id="KW-0479">Metal-binding</keyword>
<keyword evidence="3" id="KW-0732">Signal</keyword>
<keyword evidence="6" id="KW-0812">Transmembrane</keyword>
<feature type="domain" description="CopC" evidence="7">
    <location>
        <begin position="26"/>
        <end position="117"/>
    </location>
</feature>
<keyword evidence="4" id="KW-0186">Copper</keyword>
<dbReference type="Gene3D" id="2.60.40.1220">
    <property type="match status" value="1"/>
</dbReference>
<dbReference type="InterPro" id="IPR007348">
    <property type="entry name" value="CopC_dom"/>
</dbReference>
<keyword evidence="6" id="KW-1133">Transmembrane helix</keyword>
<keyword evidence="9" id="KW-1185">Reference proteome</keyword>
<comment type="caution">
    <text evidence="8">The sequence shown here is derived from an EMBL/GenBank/DDBJ whole genome shotgun (WGS) entry which is preliminary data.</text>
</comment>
<reference evidence="8 9" key="1">
    <citation type="submission" date="2023-07" db="EMBL/GenBank/DDBJ databases">
        <title>Genomic Encyclopedia of Type Strains, Phase IV (KMG-IV): sequencing the most valuable type-strain genomes for metagenomic binning, comparative biology and taxonomic classification.</title>
        <authorList>
            <person name="Goeker M."/>
        </authorList>
    </citation>
    <scope>NUCLEOTIDE SEQUENCE [LARGE SCALE GENOMIC DNA]</scope>
    <source>
        <strain evidence="8 9">DSM 12751</strain>
    </source>
</reference>